<sequence>MSWMDITFSDPGLLQDIFKWQVDTDPSCSDHQSISFTLYNTHSPSRSTRRFRLNYINLTKLRTLLQENLDSKALDMEADLDQEVESITNIITAACRDSAEKRPKIAKKQVWWDRNLEIMRSHVRRAKRKLFRAKHQDDRKYLRSRLNKIEGEYKFKLTRAKRDGWRYFQLSAIEKADGTLAQTTTEALNELLNYHFPTDDLSDSHTQAGIRNLCRVPPPTPDDLPFSPAEVELAARSINSKKAPGPDGLLGDVIKEAFNSNRSLFTDLFNGCLRQGHFPKKWKTANLVLFNKKNKADRDPAANLPP</sequence>
<dbReference type="EMBL" id="BGPR01126367">
    <property type="protein sequence ID" value="GBN34566.1"/>
    <property type="molecule type" value="Genomic_DNA"/>
</dbReference>
<evidence type="ECO:0000313" key="1">
    <source>
        <dbReference type="EMBL" id="GBN34566.1"/>
    </source>
</evidence>
<dbReference type="Proteomes" id="UP000499080">
    <property type="component" value="Unassembled WGS sequence"/>
</dbReference>
<comment type="caution">
    <text evidence="1">The sequence shown here is derived from an EMBL/GenBank/DDBJ whole genome shotgun (WGS) entry which is preliminary data.</text>
</comment>
<evidence type="ECO:0000313" key="2">
    <source>
        <dbReference type="Proteomes" id="UP000499080"/>
    </source>
</evidence>
<gene>
    <name evidence="1" type="ORF">AVEN_59593_1</name>
</gene>
<proteinExistence type="predicted"/>
<protein>
    <recommendedName>
        <fullName evidence="3">Retrovirus-related Pol polyprotein from type-1 retrotransposable element R1</fullName>
    </recommendedName>
</protein>
<organism evidence="1 2">
    <name type="scientific">Araneus ventricosus</name>
    <name type="common">Orbweaver spider</name>
    <name type="synonym">Epeira ventricosa</name>
    <dbReference type="NCBI Taxonomy" id="182803"/>
    <lineage>
        <taxon>Eukaryota</taxon>
        <taxon>Metazoa</taxon>
        <taxon>Ecdysozoa</taxon>
        <taxon>Arthropoda</taxon>
        <taxon>Chelicerata</taxon>
        <taxon>Arachnida</taxon>
        <taxon>Araneae</taxon>
        <taxon>Araneomorphae</taxon>
        <taxon>Entelegynae</taxon>
        <taxon>Araneoidea</taxon>
        <taxon>Araneidae</taxon>
        <taxon>Araneus</taxon>
    </lineage>
</organism>
<evidence type="ECO:0008006" key="3">
    <source>
        <dbReference type="Google" id="ProtNLM"/>
    </source>
</evidence>
<dbReference type="PANTHER" id="PTHR19446">
    <property type="entry name" value="REVERSE TRANSCRIPTASES"/>
    <property type="match status" value="1"/>
</dbReference>
<name>A0A4Y2N9Q3_ARAVE</name>
<keyword evidence="2" id="KW-1185">Reference proteome</keyword>
<dbReference type="OrthoDB" id="6437148at2759"/>
<dbReference type="AlphaFoldDB" id="A0A4Y2N9Q3"/>
<reference evidence="1 2" key="1">
    <citation type="journal article" date="2019" name="Sci. Rep.">
        <title>Orb-weaving spider Araneus ventricosus genome elucidates the spidroin gene catalogue.</title>
        <authorList>
            <person name="Kono N."/>
            <person name="Nakamura H."/>
            <person name="Ohtoshi R."/>
            <person name="Moran D.A.P."/>
            <person name="Shinohara A."/>
            <person name="Yoshida Y."/>
            <person name="Fujiwara M."/>
            <person name="Mori M."/>
            <person name="Tomita M."/>
            <person name="Arakawa K."/>
        </authorList>
    </citation>
    <scope>NUCLEOTIDE SEQUENCE [LARGE SCALE GENOMIC DNA]</scope>
</reference>
<accession>A0A4Y2N9Q3</accession>